<reference evidence="6 7" key="1">
    <citation type="submission" date="2015-09" db="EMBL/GenBank/DDBJ databases">
        <title>A metagenomics-based metabolic model of nitrate-dependent anaerobic oxidation of methane by Methanoperedens-like archaea.</title>
        <authorList>
            <person name="Arshad A."/>
            <person name="Speth D.R."/>
            <person name="De Graaf R.M."/>
            <person name="Op Den Camp H.J."/>
            <person name="Jetten M.S."/>
            <person name="Welte C.U."/>
        </authorList>
    </citation>
    <scope>NUCLEOTIDE SEQUENCE [LARGE SCALE GENOMIC DNA]</scope>
</reference>
<evidence type="ECO:0000256" key="2">
    <source>
        <dbReference type="ARBA" id="ARBA00023122"/>
    </source>
</evidence>
<evidence type="ECO:0000313" key="7">
    <source>
        <dbReference type="Proteomes" id="UP000050360"/>
    </source>
</evidence>
<protein>
    <submittedName>
        <fullName evidence="6">Inosine-5'-monophosphate dehydrogenase</fullName>
        <ecNumber evidence="6">1.1.1.205</ecNumber>
    </submittedName>
</protein>
<dbReference type="AlphaFoldDB" id="A0A0P7ZFR4"/>
<feature type="domain" description="CBS" evidence="5">
    <location>
        <begin position="7"/>
        <end position="65"/>
    </location>
</feature>
<dbReference type="InterPro" id="IPR046342">
    <property type="entry name" value="CBS_dom_sf"/>
</dbReference>
<name>A0A0P7ZFR4_9EURY</name>
<dbReference type="Gene3D" id="3.10.580.10">
    <property type="entry name" value="CBS-domain"/>
    <property type="match status" value="1"/>
</dbReference>
<dbReference type="Proteomes" id="UP000050360">
    <property type="component" value="Unassembled WGS sequence"/>
</dbReference>
<dbReference type="Pfam" id="PF00571">
    <property type="entry name" value="CBS"/>
    <property type="match status" value="2"/>
</dbReference>
<evidence type="ECO:0000259" key="5">
    <source>
        <dbReference type="PROSITE" id="PS51371"/>
    </source>
</evidence>
<keyword evidence="6" id="KW-0560">Oxidoreductase</keyword>
<dbReference type="EMBL" id="LKCM01000137">
    <property type="protein sequence ID" value="KPQ43632.1"/>
    <property type="molecule type" value="Genomic_DNA"/>
</dbReference>
<evidence type="ECO:0000313" key="6">
    <source>
        <dbReference type="EMBL" id="KPQ43632.1"/>
    </source>
</evidence>
<accession>A0A0P7ZFR4</accession>
<sequence>MKIKDVMNKDVITCAPGDSLGYISNLFKENHISGLPVVNNGKVVGLVSETDLLKLFKMPEFSNELWLPSPFEIIEIPIRNLVRIEETKKALENLKLRPVEDIMTKDVHAISPEDELEDASSIMVKYKVNRLPVIDNGKLVGIVARSDILRGMAGSAQ</sequence>
<evidence type="ECO:0000256" key="4">
    <source>
        <dbReference type="PROSITE-ProRule" id="PRU00703"/>
    </source>
</evidence>
<dbReference type="GO" id="GO:0009086">
    <property type="term" value="P:methionine biosynthetic process"/>
    <property type="evidence" value="ECO:0007669"/>
    <property type="project" value="UniProtKB-KW"/>
</dbReference>
<dbReference type="GO" id="GO:0003938">
    <property type="term" value="F:IMP dehydrogenase activity"/>
    <property type="evidence" value="ECO:0007669"/>
    <property type="project" value="UniProtKB-EC"/>
</dbReference>
<keyword evidence="1" id="KW-0028">Amino-acid biosynthesis</keyword>
<dbReference type="CDD" id="cd04586">
    <property type="entry name" value="CBS_pair_BON_assoc"/>
    <property type="match status" value="1"/>
</dbReference>
<dbReference type="PANTHER" id="PTHR43080">
    <property type="entry name" value="CBS DOMAIN-CONTAINING PROTEIN CBSX3, MITOCHONDRIAL"/>
    <property type="match status" value="1"/>
</dbReference>
<dbReference type="InterPro" id="IPR051257">
    <property type="entry name" value="Diverse_CBS-Domain"/>
</dbReference>
<dbReference type="PATRIC" id="fig|1719120.3.peg.1985"/>
<evidence type="ECO:0000256" key="3">
    <source>
        <dbReference type="ARBA" id="ARBA00023167"/>
    </source>
</evidence>
<organism evidence="6 7">
    <name type="scientific">Candidatus Methanoperedens nitratireducens</name>
    <dbReference type="NCBI Taxonomy" id="1392998"/>
    <lineage>
        <taxon>Archaea</taxon>
        <taxon>Methanobacteriati</taxon>
        <taxon>Methanobacteriota</taxon>
        <taxon>Stenosarchaea group</taxon>
        <taxon>Methanomicrobia</taxon>
        <taxon>Methanosarcinales</taxon>
        <taxon>ANME-2 cluster</taxon>
        <taxon>Candidatus Methanoperedentaceae</taxon>
        <taxon>Candidatus Methanoperedens</taxon>
    </lineage>
</organism>
<proteinExistence type="predicted"/>
<dbReference type="PROSITE" id="PS51371">
    <property type="entry name" value="CBS"/>
    <property type="match status" value="2"/>
</dbReference>
<dbReference type="InterPro" id="IPR000644">
    <property type="entry name" value="CBS_dom"/>
</dbReference>
<dbReference type="SMART" id="SM00116">
    <property type="entry name" value="CBS"/>
    <property type="match status" value="2"/>
</dbReference>
<keyword evidence="2 4" id="KW-0129">CBS domain</keyword>
<comment type="caution">
    <text evidence="6">The sequence shown here is derived from an EMBL/GenBank/DDBJ whole genome shotgun (WGS) entry which is preliminary data.</text>
</comment>
<gene>
    <name evidence="6" type="ORF">MPEBLZ_01816</name>
</gene>
<feature type="domain" description="CBS" evidence="5">
    <location>
        <begin position="103"/>
        <end position="157"/>
    </location>
</feature>
<dbReference type="SUPFAM" id="SSF54631">
    <property type="entry name" value="CBS-domain pair"/>
    <property type="match status" value="1"/>
</dbReference>
<dbReference type="PANTHER" id="PTHR43080:SF2">
    <property type="entry name" value="CBS DOMAIN-CONTAINING PROTEIN"/>
    <property type="match status" value="1"/>
</dbReference>
<evidence type="ECO:0000256" key="1">
    <source>
        <dbReference type="ARBA" id="ARBA00022605"/>
    </source>
</evidence>
<keyword evidence="3" id="KW-0486">Methionine biosynthesis</keyword>
<dbReference type="EC" id="1.1.1.205" evidence="6"/>